<accession>W4GUA9</accession>
<reference evidence="2" key="1">
    <citation type="submission" date="2013-12" db="EMBL/GenBank/DDBJ databases">
        <title>The Genome Sequence of Aphanomyces astaci APO3.</title>
        <authorList>
            <consortium name="The Broad Institute Genomics Platform"/>
            <person name="Russ C."/>
            <person name="Tyler B."/>
            <person name="van West P."/>
            <person name="Dieguez-Uribeondo J."/>
            <person name="Young S.K."/>
            <person name="Zeng Q."/>
            <person name="Gargeya S."/>
            <person name="Fitzgerald M."/>
            <person name="Abouelleil A."/>
            <person name="Alvarado L."/>
            <person name="Chapman S.B."/>
            <person name="Gainer-Dewar J."/>
            <person name="Goldberg J."/>
            <person name="Griggs A."/>
            <person name="Gujja S."/>
            <person name="Hansen M."/>
            <person name="Howarth C."/>
            <person name="Imamovic A."/>
            <person name="Ireland A."/>
            <person name="Larimer J."/>
            <person name="McCowan C."/>
            <person name="Murphy C."/>
            <person name="Pearson M."/>
            <person name="Poon T.W."/>
            <person name="Priest M."/>
            <person name="Roberts A."/>
            <person name="Saif S."/>
            <person name="Shea T."/>
            <person name="Sykes S."/>
            <person name="Wortman J."/>
            <person name="Nusbaum C."/>
            <person name="Birren B."/>
        </authorList>
    </citation>
    <scope>NUCLEOTIDE SEQUENCE [LARGE SCALE GENOMIC DNA]</scope>
    <source>
        <strain evidence="2">APO3</strain>
    </source>
</reference>
<organism evidence="2">
    <name type="scientific">Aphanomyces astaci</name>
    <name type="common">Crayfish plague agent</name>
    <dbReference type="NCBI Taxonomy" id="112090"/>
    <lineage>
        <taxon>Eukaryota</taxon>
        <taxon>Sar</taxon>
        <taxon>Stramenopiles</taxon>
        <taxon>Oomycota</taxon>
        <taxon>Saprolegniomycetes</taxon>
        <taxon>Saprolegniales</taxon>
        <taxon>Verrucalvaceae</taxon>
        <taxon>Aphanomyces</taxon>
    </lineage>
</organism>
<sequence>MNNIRPSLPPLPGVDWTKRLNQNGSTFSSIWSFGEDDDIRIEDVDMWHECNQTMHDSDSQSKNDEVPSNQGDELIWIVKHTRDIHVSPPKRKYFALPAFQALKDPIQLQPQNDCDDDVWPPQEPPKTQKKRKANTIWWPGDWKCGRCGNHVNCMIFVWGLRFLHNLTRHHHRTFPTGTFIVHNWHALAHYVDLGRREQCKRCKFGKCDAGVDDISSHLWRPILSSLPPSDPPFDVLTTRSCVSTGILCTKRTTRPPRLFCHLHPPIPHLPFVPLDTLWTLRRWSP</sequence>
<evidence type="ECO:0000313" key="2">
    <source>
        <dbReference type="EMBL" id="ETV83272.1"/>
    </source>
</evidence>
<gene>
    <name evidence="2" type="ORF">H257_04038</name>
</gene>
<feature type="region of interest" description="Disordered" evidence="1">
    <location>
        <begin position="111"/>
        <end position="132"/>
    </location>
</feature>
<dbReference type="RefSeq" id="XP_009826702.1">
    <property type="nucleotide sequence ID" value="XM_009828400.1"/>
</dbReference>
<dbReference type="OrthoDB" id="116220at2759"/>
<dbReference type="VEuPathDB" id="FungiDB:H257_04038"/>
<dbReference type="GeneID" id="20806034"/>
<evidence type="ECO:0000256" key="1">
    <source>
        <dbReference type="SAM" id="MobiDB-lite"/>
    </source>
</evidence>
<proteinExistence type="predicted"/>
<dbReference type="AlphaFoldDB" id="W4GUA9"/>
<protein>
    <submittedName>
        <fullName evidence="2">Uncharacterized protein</fullName>
    </submittedName>
</protein>
<name>W4GUA9_APHAT</name>
<dbReference type="EMBL" id="KI913120">
    <property type="protein sequence ID" value="ETV83272.1"/>
    <property type="molecule type" value="Genomic_DNA"/>
</dbReference>